<dbReference type="EMBL" id="PZKL01000045">
    <property type="protein sequence ID" value="PTH78926.1"/>
    <property type="molecule type" value="Genomic_DNA"/>
</dbReference>
<dbReference type="AlphaFoldDB" id="A0A2T4MWR1"/>
<comment type="caution">
    <text evidence="2">The sequence shown here is derived from an EMBL/GenBank/DDBJ whole genome shotgun (WGS) entry which is preliminary data.</text>
</comment>
<evidence type="ECO:0000313" key="2">
    <source>
        <dbReference type="EMBL" id="PTH78926.1"/>
    </source>
</evidence>
<dbReference type="Proteomes" id="UP000241986">
    <property type="component" value="Unassembled WGS sequence"/>
</dbReference>
<organism evidence="2 3">
    <name type="scientific">Aeromonas veronii</name>
    <dbReference type="NCBI Taxonomy" id="654"/>
    <lineage>
        <taxon>Bacteria</taxon>
        <taxon>Pseudomonadati</taxon>
        <taxon>Pseudomonadota</taxon>
        <taxon>Gammaproteobacteria</taxon>
        <taxon>Aeromonadales</taxon>
        <taxon>Aeromonadaceae</taxon>
        <taxon>Aeromonas</taxon>
    </lineage>
</organism>
<evidence type="ECO:0000313" key="3">
    <source>
        <dbReference type="Proteomes" id="UP000241986"/>
    </source>
</evidence>
<sequence>MSLVQHLHSRLVKLNEKAAKLEQLKQAHQDAVALSRVFHDRLDLPFELTGTHKAFEAAVALLERLQQVENMVALQKLLGTPRGINATISKYEQAAKDNILLRGDNLPVMRDELLRTHLCIMNGDMFKDDPVSLSAKIKEEDRLLDRQIQEWASNLENQNSKMSALMENERAKPRHQFFDAYKNILVLISASKGSLRKDFFFSVGSPQFSSIRCVIETYLDISSDLNIATR</sequence>
<protein>
    <submittedName>
        <fullName evidence="2">Uncharacterized protein</fullName>
    </submittedName>
</protein>
<name>A0A2T4MWR1_AERVE</name>
<proteinExistence type="predicted"/>
<evidence type="ECO:0000256" key="1">
    <source>
        <dbReference type="SAM" id="Coils"/>
    </source>
</evidence>
<reference evidence="2 3" key="1">
    <citation type="submission" date="2018-03" db="EMBL/GenBank/DDBJ databases">
        <title>Aeromonas veronii whole genome sequencing and analysis.</title>
        <authorList>
            <person name="Xie H."/>
            <person name="Liu T."/>
            <person name="Wang K."/>
        </authorList>
    </citation>
    <scope>NUCLEOTIDE SEQUENCE [LARGE SCALE GENOMIC DNA]</scope>
    <source>
        <strain evidence="2 3">XH.VA.1</strain>
    </source>
</reference>
<gene>
    <name evidence="2" type="ORF">DAA48_21025</name>
</gene>
<accession>A0A2T4MWR1</accession>
<feature type="coiled-coil region" evidence="1">
    <location>
        <begin position="4"/>
        <end position="34"/>
    </location>
</feature>
<keyword evidence="1" id="KW-0175">Coiled coil</keyword>